<dbReference type="RefSeq" id="WP_109262927.1">
    <property type="nucleotide sequence ID" value="NZ_QEWP01000001.1"/>
</dbReference>
<dbReference type="InterPro" id="IPR023473">
    <property type="entry name" value="AMMECR1"/>
</dbReference>
<dbReference type="HAMAP" id="MF_00055">
    <property type="entry name" value="MEMO1"/>
    <property type="match status" value="1"/>
</dbReference>
<dbReference type="NCBIfam" id="TIGR00296">
    <property type="entry name" value="TIGR00296 family protein"/>
    <property type="match status" value="1"/>
</dbReference>
<proteinExistence type="inferred from homology"/>
<sequence length="475" mass="52773">MQAKDRKPAVAGMFYDGDSVSLKDHLKTLFSTAKGRISEDEVAAVIVPHAGYVYSGGVAASGFNQIPSDKKYERVFLIGSSHRVAFEGASVYSSGDYFTPLGKVEVDHDVVKELINSSRDIYFEPDVHAEEHSLEVELPFLQYHLQHPFKLVPIVMGPHDASAAKNVARVLSNWFKPGNLFVISTDFSHYPAYEDAERVDGKTARAILENDPQALLDVLEENRKEGVEGLATSLCGWTSVLTLLNITGDNDQLRFEKIEYKNSGDARFGDKNRVVGYNAIAIFRESQTKKKEDGFSLNENEKQWILNRSRQSLRSVVMGETPDPPEEDDLTDNLQYKTGAFVSLYKGSSLRGCIGNFGSDVPLWKMVDQMTASAAVNDSRFLPVKSNEVNDIRIEISVLTPLRKIDDISEIIPGKHGIYLESEGRTGTFLPQVAGKTGWNREELLGHCAKDKAGIGWDGYKDANIYVYEALVFGE</sequence>
<feature type="domain" description="AMMECR1" evidence="3">
    <location>
        <begin position="298"/>
        <end position="475"/>
    </location>
</feature>
<dbReference type="Pfam" id="PF01871">
    <property type="entry name" value="AMMECR1"/>
    <property type="match status" value="1"/>
</dbReference>
<dbReference type="InterPro" id="IPR027485">
    <property type="entry name" value="AMMECR1_N"/>
</dbReference>
<dbReference type="PANTHER" id="PTHR11060:SF0">
    <property type="entry name" value="PROTEIN MEMO1"/>
    <property type="match status" value="1"/>
</dbReference>
<dbReference type="Gene3D" id="3.30.700.20">
    <property type="entry name" value="Hypothetical protein ph0010, domain 1"/>
    <property type="match status" value="1"/>
</dbReference>
<dbReference type="Gene3D" id="3.40.830.10">
    <property type="entry name" value="LigB-like"/>
    <property type="match status" value="1"/>
</dbReference>
<evidence type="ECO:0000256" key="1">
    <source>
        <dbReference type="ARBA" id="ARBA00006315"/>
    </source>
</evidence>
<comment type="caution">
    <text evidence="4">The sequence shown here is derived from an EMBL/GenBank/DDBJ whole genome shotgun (WGS) entry which is preliminary data.</text>
</comment>
<reference evidence="4 5" key="1">
    <citation type="submission" date="2018-05" db="EMBL/GenBank/DDBJ databases">
        <title>Marinilabilia rubrum sp. nov., isolated from saltern sediment.</title>
        <authorList>
            <person name="Zhang R."/>
        </authorList>
    </citation>
    <scope>NUCLEOTIDE SEQUENCE [LARGE SCALE GENOMIC DNA]</scope>
    <source>
        <strain evidence="4 5">WTE16</strain>
    </source>
</reference>
<protein>
    <recommendedName>
        <fullName evidence="2">MEMO1 family protein DDZ16_02560</fullName>
    </recommendedName>
</protein>
<dbReference type="PANTHER" id="PTHR11060">
    <property type="entry name" value="PROTEIN MEMO1"/>
    <property type="match status" value="1"/>
</dbReference>
<dbReference type="CDD" id="cd07361">
    <property type="entry name" value="MEMO_like"/>
    <property type="match status" value="1"/>
</dbReference>
<comment type="similarity">
    <text evidence="1 2">Belongs to the MEMO1 family.</text>
</comment>
<dbReference type="PROSITE" id="PS51112">
    <property type="entry name" value="AMMECR1"/>
    <property type="match status" value="1"/>
</dbReference>
<dbReference type="InterPro" id="IPR027623">
    <property type="entry name" value="AmmeMemoSam_A"/>
</dbReference>
<gene>
    <name evidence="4" type="ORF">DDZ16_02560</name>
</gene>
<evidence type="ECO:0000313" key="5">
    <source>
        <dbReference type="Proteomes" id="UP000244956"/>
    </source>
</evidence>
<dbReference type="AlphaFoldDB" id="A0A2U2BEI9"/>
<dbReference type="OrthoDB" id="9785549at2"/>
<evidence type="ECO:0000259" key="3">
    <source>
        <dbReference type="PROSITE" id="PS51112"/>
    </source>
</evidence>
<dbReference type="InterPro" id="IPR002737">
    <property type="entry name" value="MEMO1_fam"/>
</dbReference>
<dbReference type="SUPFAM" id="SSF143447">
    <property type="entry name" value="AMMECR1-like"/>
    <property type="match status" value="1"/>
</dbReference>
<dbReference type="InterPro" id="IPR036071">
    <property type="entry name" value="AMMECR1_dom_sf"/>
</dbReference>
<dbReference type="EMBL" id="QEWP01000001">
    <property type="protein sequence ID" value="PWE01478.1"/>
    <property type="molecule type" value="Genomic_DNA"/>
</dbReference>
<organism evidence="4 5">
    <name type="scientific">Marinilabilia rubra</name>
    <dbReference type="NCBI Taxonomy" id="2162893"/>
    <lineage>
        <taxon>Bacteria</taxon>
        <taxon>Pseudomonadati</taxon>
        <taxon>Bacteroidota</taxon>
        <taxon>Bacteroidia</taxon>
        <taxon>Marinilabiliales</taxon>
        <taxon>Marinilabiliaceae</taxon>
        <taxon>Marinilabilia</taxon>
    </lineage>
</organism>
<dbReference type="NCBIfam" id="TIGR04335">
    <property type="entry name" value="AmmeMemoSam_A"/>
    <property type="match status" value="1"/>
</dbReference>
<name>A0A2U2BEI9_9BACT</name>
<dbReference type="NCBIfam" id="TIGR04336">
    <property type="entry name" value="AmmeMemoSam_B"/>
    <property type="match status" value="1"/>
</dbReference>
<accession>A0A2U2BEI9</accession>
<dbReference type="Pfam" id="PF01875">
    <property type="entry name" value="Memo"/>
    <property type="match status" value="1"/>
</dbReference>
<dbReference type="Gene3D" id="3.30.1490.150">
    <property type="entry name" value="Hypothetical protein ph0010, domain 2"/>
    <property type="match status" value="1"/>
</dbReference>
<dbReference type="InterPro" id="IPR002733">
    <property type="entry name" value="AMMECR1_domain"/>
</dbReference>
<keyword evidence="5" id="KW-1185">Reference proteome</keyword>
<evidence type="ECO:0000256" key="2">
    <source>
        <dbReference type="HAMAP-Rule" id="MF_00055"/>
    </source>
</evidence>
<dbReference type="Proteomes" id="UP000244956">
    <property type="component" value="Unassembled WGS sequence"/>
</dbReference>
<evidence type="ECO:0000313" key="4">
    <source>
        <dbReference type="EMBL" id="PWE01478.1"/>
    </source>
</evidence>